<dbReference type="PROSITE" id="PS50835">
    <property type="entry name" value="IG_LIKE"/>
    <property type="match status" value="1"/>
</dbReference>
<proteinExistence type="predicted"/>
<reference evidence="3 4" key="2">
    <citation type="submission" date="2025-04" db="UniProtKB">
        <authorList>
            <consortium name="RefSeq"/>
        </authorList>
    </citation>
    <scope>IDENTIFICATION</scope>
    <source>
        <tissue evidence="3 4">Blood</tissue>
    </source>
</reference>
<dbReference type="InterPro" id="IPR027417">
    <property type="entry name" value="P-loop_NTPase"/>
</dbReference>
<dbReference type="RefSeq" id="XP_053536869.1">
    <property type="nucleotide sequence ID" value="XM_053680894.1"/>
</dbReference>
<sequence length="353" mass="40241">MGSSSSKPEFIMVLAYKQVKSGETITLCCKASTEHVTATWKKNDRKLCCVEDKHFVEKEATKFSLKIVSAEEADDGKYTINLKNCKGEISCSSHVRVELMEWRKLDLNRERLFNTLKTFKICNEVPELHFLLYGPVGAGKSSTINTIRTIFEGHQYIECLAAALSEKSQTKYFDRFEVPKEMGSFPFAFYDIMGLQANKGVHTNDIISALKGHMKAGYMCTPKTPLSDDSKYYLKSPSLSDQMHCLLCIIPADTFGLMGNDFLEQFKTVSEATRNLDMNWRMMHAYKFPINSNLTPLTLLRLCLQDYEGVPEAVLMTKVDKACVMTRDCLRNIYKSKKIREKMREYSSSLVSQ</sequence>
<evidence type="ECO:0000313" key="3">
    <source>
        <dbReference type="RefSeq" id="XP_017324816.1"/>
    </source>
</evidence>
<name>A0A2D0R440_ICTPU</name>
<dbReference type="Gene3D" id="2.60.40.10">
    <property type="entry name" value="Immunoglobulins"/>
    <property type="match status" value="1"/>
</dbReference>
<dbReference type="PANTHER" id="PTHR14241:SF1">
    <property type="entry name" value="INTERFERON-INDUCED PROTEIN 44-RELATED"/>
    <property type="match status" value="1"/>
</dbReference>
<dbReference type="KEGG" id="ipu:108266246"/>
<dbReference type="OrthoDB" id="25620at2759"/>
<evidence type="ECO:0000313" key="4">
    <source>
        <dbReference type="RefSeq" id="XP_017324818.1"/>
    </source>
</evidence>
<dbReference type="GeneTree" id="ENSGT00940000160560"/>
<evidence type="ECO:0000313" key="2">
    <source>
        <dbReference type="Proteomes" id="UP000221080"/>
    </source>
</evidence>
<dbReference type="SUPFAM" id="SSF48726">
    <property type="entry name" value="Immunoglobulin"/>
    <property type="match status" value="1"/>
</dbReference>
<dbReference type="STRING" id="7998.ENSIPUP00000001004"/>
<dbReference type="InterPro" id="IPR013783">
    <property type="entry name" value="Ig-like_fold"/>
</dbReference>
<dbReference type="SUPFAM" id="SSF52540">
    <property type="entry name" value="P-loop containing nucleoside triphosphate hydrolases"/>
    <property type="match status" value="1"/>
</dbReference>
<dbReference type="Proteomes" id="UP000221080">
    <property type="component" value="Chromosome 6"/>
</dbReference>
<gene>
    <name evidence="3 4 5 6" type="primary">LOC108266246</name>
</gene>
<dbReference type="InterPro" id="IPR013098">
    <property type="entry name" value="Ig_I-set"/>
</dbReference>
<evidence type="ECO:0000313" key="5">
    <source>
        <dbReference type="RefSeq" id="XP_017324819.1"/>
    </source>
</evidence>
<dbReference type="GO" id="GO:0006955">
    <property type="term" value="P:immune response"/>
    <property type="evidence" value="ECO:0007669"/>
    <property type="project" value="TreeGrafter"/>
</dbReference>
<dbReference type="RefSeq" id="XP_017324819.1">
    <property type="nucleotide sequence ID" value="XM_017469330.3"/>
</dbReference>
<evidence type="ECO:0000259" key="1">
    <source>
        <dbReference type="PROSITE" id="PS50835"/>
    </source>
</evidence>
<organism evidence="2 3">
    <name type="scientific">Ictalurus punctatus</name>
    <name type="common">Channel catfish</name>
    <name type="synonym">Silurus punctatus</name>
    <dbReference type="NCBI Taxonomy" id="7998"/>
    <lineage>
        <taxon>Eukaryota</taxon>
        <taxon>Metazoa</taxon>
        <taxon>Chordata</taxon>
        <taxon>Craniata</taxon>
        <taxon>Vertebrata</taxon>
        <taxon>Euteleostomi</taxon>
        <taxon>Actinopterygii</taxon>
        <taxon>Neopterygii</taxon>
        <taxon>Teleostei</taxon>
        <taxon>Ostariophysi</taxon>
        <taxon>Siluriformes</taxon>
        <taxon>Ictaluridae</taxon>
        <taxon>Ictalurus</taxon>
    </lineage>
</organism>
<evidence type="ECO:0000313" key="6">
    <source>
        <dbReference type="RefSeq" id="XP_053536869.1"/>
    </source>
</evidence>
<dbReference type="RefSeq" id="XP_017324818.1">
    <property type="nucleotide sequence ID" value="XM_017469329.3"/>
</dbReference>
<dbReference type="CDD" id="cd00882">
    <property type="entry name" value="Ras_like_GTPase"/>
    <property type="match status" value="1"/>
</dbReference>
<keyword evidence="2" id="KW-1185">Reference proteome</keyword>
<dbReference type="RefSeq" id="XP_017324816.1">
    <property type="nucleotide sequence ID" value="XM_017469327.3"/>
</dbReference>
<dbReference type="AlphaFoldDB" id="A0A2D0R440"/>
<reference evidence="2" key="1">
    <citation type="journal article" date="2016" name="Nat. Commun.">
        <title>The channel catfish genome sequence provides insights into the evolution of scale formation in teleosts.</title>
        <authorList>
            <person name="Liu Z."/>
            <person name="Liu S."/>
            <person name="Yao J."/>
            <person name="Bao L."/>
            <person name="Zhang J."/>
            <person name="Li Y."/>
            <person name="Jiang C."/>
            <person name="Sun L."/>
            <person name="Wang R."/>
            <person name="Zhang Y."/>
            <person name="Zhou T."/>
            <person name="Zeng Q."/>
            <person name="Fu Q."/>
            <person name="Gao S."/>
            <person name="Li N."/>
            <person name="Koren S."/>
            <person name="Jiang Y."/>
            <person name="Zimin A."/>
            <person name="Xu P."/>
            <person name="Phillippy A.M."/>
            <person name="Geng X."/>
            <person name="Song L."/>
            <person name="Sun F."/>
            <person name="Li C."/>
            <person name="Wang X."/>
            <person name="Chen A."/>
            <person name="Jin Y."/>
            <person name="Yuan Z."/>
            <person name="Yang Y."/>
            <person name="Tan S."/>
            <person name="Peatman E."/>
            <person name="Lu J."/>
            <person name="Qin Z."/>
            <person name="Dunham R."/>
            <person name="Li Z."/>
            <person name="Sonstegard T."/>
            <person name="Feng J."/>
            <person name="Danzmann R.G."/>
            <person name="Schroeder S."/>
            <person name="Scheffler B."/>
            <person name="Duke M.V."/>
            <person name="Ballard L."/>
            <person name="Kucuktas H."/>
            <person name="Kaltenboeck L."/>
            <person name="Liu H."/>
            <person name="Armbruster J."/>
            <person name="Xie Y."/>
            <person name="Kirby M.L."/>
            <person name="Tian Y."/>
            <person name="Flanagan M.E."/>
            <person name="Mu W."/>
            <person name="Waldbieser G.C."/>
        </authorList>
    </citation>
    <scope>NUCLEOTIDE SEQUENCE [LARGE SCALE GENOMIC DNA]</scope>
    <source>
        <strain evidence="2">SDA103</strain>
    </source>
</reference>
<dbReference type="GeneID" id="108266246"/>
<dbReference type="Pfam" id="PF07679">
    <property type="entry name" value="I-set"/>
    <property type="match status" value="1"/>
</dbReference>
<dbReference type="SMART" id="SM00409">
    <property type="entry name" value="IG"/>
    <property type="match status" value="1"/>
</dbReference>
<dbReference type="InterPro" id="IPR036179">
    <property type="entry name" value="Ig-like_dom_sf"/>
</dbReference>
<accession>A0A2D0R440</accession>
<protein>
    <submittedName>
        <fullName evidence="3 4">Interferon-induced protein 44 isoform X1</fullName>
    </submittedName>
</protein>
<dbReference type="InterPro" id="IPR007110">
    <property type="entry name" value="Ig-like_dom"/>
</dbReference>
<dbReference type="Gene3D" id="3.40.50.300">
    <property type="entry name" value="P-loop containing nucleotide triphosphate hydrolases"/>
    <property type="match status" value="1"/>
</dbReference>
<feature type="domain" description="Ig-like" evidence="1">
    <location>
        <begin position="8"/>
        <end position="98"/>
    </location>
</feature>
<dbReference type="InterPro" id="IPR003599">
    <property type="entry name" value="Ig_sub"/>
</dbReference>
<dbReference type="PANTHER" id="PTHR14241">
    <property type="entry name" value="INTERFERON-INDUCED PROTEIN 44"/>
    <property type="match status" value="1"/>
</dbReference>